<evidence type="ECO:0000313" key="2">
    <source>
        <dbReference type="Proteomes" id="UP001153678"/>
    </source>
</evidence>
<evidence type="ECO:0000313" key="1">
    <source>
        <dbReference type="EMBL" id="CAI2195162.1"/>
    </source>
</evidence>
<dbReference type="Proteomes" id="UP001153678">
    <property type="component" value="Unassembled WGS sequence"/>
</dbReference>
<dbReference type="EMBL" id="CAMKVN010012032">
    <property type="protein sequence ID" value="CAI2195162.1"/>
    <property type="molecule type" value="Genomic_DNA"/>
</dbReference>
<comment type="caution">
    <text evidence="1">The sequence shown here is derived from an EMBL/GenBank/DDBJ whole genome shotgun (WGS) entry which is preliminary data.</text>
</comment>
<proteinExistence type="predicted"/>
<dbReference type="AlphaFoldDB" id="A0A9W4WY72"/>
<reference evidence="1" key="1">
    <citation type="submission" date="2022-08" db="EMBL/GenBank/DDBJ databases">
        <authorList>
            <person name="Kallberg Y."/>
            <person name="Tangrot J."/>
            <person name="Rosling A."/>
        </authorList>
    </citation>
    <scope>NUCLEOTIDE SEQUENCE</scope>
    <source>
        <strain evidence="1">Wild A</strain>
    </source>
</reference>
<organism evidence="1 2">
    <name type="scientific">Funneliformis geosporum</name>
    <dbReference type="NCBI Taxonomy" id="1117311"/>
    <lineage>
        <taxon>Eukaryota</taxon>
        <taxon>Fungi</taxon>
        <taxon>Fungi incertae sedis</taxon>
        <taxon>Mucoromycota</taxon>
        <taxon>Glomeromycotina</taxon>
        <taxon>Glomeromycetes</taxon>
        <taxon>Glomerales</taxon>
        <taxon>Glomeraceae</taxon>
        <taxon>Funneliformis</taxon>
    </lineage>
</organism>
<dbReference type="OrthoDB" id="2427805at2759"/>
<name>A0A9W4WY72_9GLOM</name>
<feature type="non-terminal residue" evidence="1">
    <location>
        <position position="167"/>
    </location>
</feature>
<protein>
    <submittedName>
        <fullName evidence="1">3854_t:CDS:1</fullName>
    </submittedName>
</protein>
<accession>A0A9W4WY72</accession>
<sequence length="167" mass="19310">LTPYDDIINFNVVRGESSSLASSDRKNRGRTIDSRKEMGRRGDAIFRKTSRGIRLEFGGSEANMFIILCENASWDIRKMEEMENIHVLDLPAGYIDDITRLTIAFQAIELITVVWTSKMQVVRTMEILQRTEDDVVNHLKNISTRKKINRQINIEVLPDNQMTPKKR</sequence>
<gene>
    <name evidence="1" type="ORF">FWILDA_LOCUS16938</name>
</gene>
<keyword evidence="2" id="KW-1185">Reference proteome</keyword>